<gene>
    <name evidence="1" type="primary">pxpA</name>
    <name evidence="2" type="ORF">FHS48_000986</name>
</gene>
<dbReference type="Pfam" id="PF03746">
    <property type="entry name" value="LamB_YcsF"/>
    <property type="match status" value="1"/>
</dbReference>
<comment type="subunit">
    <text evidence="1">Forms a complex composed of PxpA, PxpB and PxpC.</text>
</comment>
<protein>
    <recommendedName>
        <fullName evidence="1">5-oxoprolinase subunit A</fullName>
        <shortName evidence="1">5-OPase subunit A</shortName>
        <ecNumber evidence="1">3.5.2.9</ecNumber>
    </recommendedName>
    <alternativeName>
        <fullName evidence="1">5-oxoprolinase (ATP-hydrolyzing) subunit A</fullName>
    </alternativeName>
</protein>
<dbReference type="EMBL" id="JACIIX010000002">
    <property type="protein sequence ID" value="MBB6209584.1"/>
    <property type="molecule type" value="Genomic_DNA"/>
</dbReference>
<dbReference type="InterPro" id="IPR011330">
    <property type="entry name" value="Glyco_hydro/deAcase_b/a-brl"/>
</dbReference>
<reference evidence="2 3" key="1">
    <citation type="submission" date="2020-08" db="EMBL/GenBank/DDBJ databases">
        <title>Genomic Encyclopedia of Type Strains, Phase IV (KMG-IV): sequencing the most valuable type-strain genomes for metagenomic binning, comparative biology and taxonomic classification.</title>
        <authorList>
            <person name="Goeker M."/>
        </authorList>
    </citation>
    <scope>NUCLEOTIDE SEQUENCE [LARGE SCALE GENOMIC DNA]</scope>
    <source>
        <strain evidence="2 3">DSM 11590</strain>
    </source>
</reference>
<dbReference type="GO" id="GO:0005975">
    <property type="term" value="P:carbohydrate metabolic process"/>
    <property type="evidence" value="ECO:0007669"/>
    <property type="project" value="InterPro"/>
</dbReference>
<dbReference type="EC" id="3.5.2.9" evidence="1"/>
<name>A0A7X0DLU7_NOVIT</name>
<comment type="caution">
    <text evidence="2">The sequence shown here is derived from an EMBL/GenBank/DDBJ whole genome shotgun (WGS) entry which is preliminary data.</text>
</comment>
<dbReference type="HAMAP" id="MF_00691">
    <property type="entry name" value="PxpA"/>
    <property type="match status" value="1"/>
</dbReference>
<dbReference type="PANTHER" id="PTHR30292">
    <property type="entry name" value="UNCHARACTERIZED PROTEIN YBGL-RELATED"/>
    <property type="match status" value="1"/>
</dbReference>
<comment type="function">
    <text evidence="1">Catalyzes the cleavage of 5-oxoproline to form L-glutamate coupled to the hydrolysis of ATP to ADP and inorganic phosphate.</text>
</comment>
<dbReference type="PANTHER" id="PTHR30292:SF0">
    <property type="entry name" value="5-OXOPROLINASE SUBUNIT A"/>
    <property type="match status" value="1"/>
</dbReference>
<keyword evidence="1" id="KW-0378">Hydrolase</keyword>
<dbReference type="NCBIfam" id="NF003816">
    <property type="entry name" value="PRK05406.1-5"/>
    <property type="match status" value="1"/>
</dbReference>
<dbReference type="GO" id="GO:0005524">
    <property type="term" value="F:ATP binding"/>
    <property type="evidence" value="ECO:0007669"/>
    <property type="project" value="UniProtKB-UniRule"/>
</dbReference>
<dbReference type="NCBIfam" id="NF003814">
    <property type="entry name" value="PRK05406.1-3"/>
    <property type="match status" value="1"/>
</dbReference>
<comment type="catalytic activity">
    <reaction evidence="1">
        <text>5-oxo-L-proline + ATP + 2 H2O = L-glutamate + ADP + phosphate + H(+)</text>
        <dbReference type="Rhea" id="RHEA:10348"/>
        <dbReference type="ChEBI" id="CHEBI:15377"/>
        <dbReference type="ChEBI" id="CHEBI:15378"/>
        <dbReference type="ChEBI" id="CHEBI:29985"/>
        <dbReference type="ChEBI" id="CHEBI:30616"/>
        <dbReference type="ChEBI" id="CHEBI:43474"/>
        <dbReference type="ChEBI" id="CHEBI:58402"/>
        <dbReference type="ChEBI" id="CHEBI:456216"/>
        <dbReference type="EC" id="3.5.2.9"/>
    </reaction>
</comment>
<keyword evidence="3" id="KW-1185">Reference proteome</keyword>
<keyword evidence="1" id="KW-0547">Nucleotide-binding</keyword>
<evidence type="ECO:0000313" key="2">
    <source>
        <dbReference type="EMBL" id="MBB6209584.1"/>
    </source>
</evidence>
<sequence length="256" mass="26837">MQINLNADLGESFGPWAMGDDPALLEIVNSANVACGFHAGDPLVMLRTVELARDRGVSIGAHPGFPDLQGFGRRPMTLPPAELEAVLLYQMAALSGVAAAAGHRMTHVKVHGALSNMACADRTLSEVISRSIKRFDPSLILLAPALSPLAAAGVDDGLTVALEVFADRTYQEDGQLTPRKLPGSVLHHPEECVAHVLKLVEAGGIVTTSGTVLPCAFHSICLHGDGPEAVASARAIRAALLERGHTLAALPDLFRG</sequence>
<comment type="similarity">
    <text evidence="1">Belongs to the LamB/PxpA family.</text>
</comment>
<evidence type="ECO:0000313" key="3">
    <source>
        <dbReference type="Proteomes" id="UP000544872"/>
    </source>
</evidence>
<proteinExistence type="inferred from homology"/>
<dbReference type="InterPro" id="IPR005501">
    <property type="entry name" value="LamB/YcsF/PxpA-like"/>
</dbReference>
<dbReference type="AlphaFoldDB" id="A0A7X0DLU7"/>
<keyword evidence="1" id="KW-0067">ATP-binding</keyword>
<dbReference type="CDD" id="cd10787">
    <property type="entry name" value="LamB_YcsF_like"/>
    <property type="match status" value="1"/>
</dbReference>
<dbReference type="RefSeq" id="WP_184261963.1">
    <property type="nucleotide sequence ID" value="NZ_JACIIX010000002.1"/>
</dbReference>
<dbReference type="Gene3D" id="3.20.20.370">
    <property type="entry name" value="Glycoside hydrolase/deacetylase"/>
    <property type="match status" value="1"/>
</dbReference>
<organism evidence="2 3">
    <name type="scientific">Novispirillum itersonii</name>
    <name type="common">Aquaspirillum itersonii</name>
    <dbReference type="NCBI Taxonomy" id="189"/>
    <lineage>
        <taxon>Bacteria</taxon>
        <taxon>Pseudomonadati</taxon>
        <taxon>Pseudomonadota</taxon>
        <taxon>Alphaproteobacteria</taxon>
        <taxon>Rhodospirillales</taxon>
        <taxon>Novispirillaceae</taxon>
        <taxon>Novispirillum</taxon>
    </lineage>
</organism>
<dbReference type="GO" id="GO:0017168">
    <property type="term" value="F:5-oxoprolinase (ATP-hydrolyzing) activity"/>
    <property type="evidence" value="ECO:0007669"/>
    <property type="project" value="UniProtKB-UniRule"/>
</dbReference>
<accession>A0A7X0DLU7</accession>
<dbReference type="Proteomes" id="UP000544872">
    <property type="component" value="Unassembled WGS sequence"/>
</dbReference>
<dbReference type="SUPFAM" id="SSF88713">
    <property type="entry name" value="Glycoside hydrolase/deacetylase"/>
    <property type="match status" value="1"/>
</dbReference>
<evidence type="ECO:0000256" key="1">
    <source>
        <dbReference type="HAMAP-Rule" id="MF_00691"/>
    </source>
</evidence>